<proteinExistence type="predicted"/>
<evidence type="ECO:0000313" key="1">
    <source>
        <dbReference type="EMBL" id="MDC0715557.1"/>
    </source>
</evidence>
<dbReference type="RefSeq" id="WP_272083982.1">
    <property type="nucleotide sequence ID" value="NZ_JAQNDL010000001.1"/>
</dbReference>
<accession>A0ABT5DPH4</accession>
<sequence length="137" mass="14848">MRDGTIGFAEGAIDARTTRARFLEMHPSARLVTGNPPHRTYQLGPSAVQGRVFYAHVGFVEEALRVVRLAPAGGAASWDEVTDATLTADKRGNDLWLHEAFGLGPVTKLDWGTIASQIDRRTGGAFITIEFACESHP</sequence>
<keyword evidence="2" id="KW-1185">Reference proteome</keyword>
<dbReference type="EMBL" id="JAQNDL010000001">
    <property type="protein sequence ID" value="MDC0715557.1"/>
    <property type="molecule type" value="Genomic_DNA"/>
</dbReference>
<gene>
    <name evidence="1" type="ORF">POL25_01565</name>
</gene>
<name>A0ABT5DPH4_9BACT</name>
<evidence type="ECO:0000313" key="2">
    <source>
        <dbReference type="Proteomes" id="UP001221686"/>
    </source>
</evidence>
<organism evidence="1 2">
    <name type="scientific">Nannocystis bainbridge</name>
    <dbReference type="NCBI Taxonomy" id="2995303"/>
    <lineage>
        <taxon>Bacteria</taxon>
        <taxon>Pseudomonadati</taxon>
        <taxon>Myxococcota</taxon>
        <taxon>Polyangia</taxon>
        <taxon>Nannocystales</taxon>
        <taxon>Nannocystaceae</taxon>
        <taxon>Nannocystis</taxon>
    </lineage>
</organism>
<comment type="caution">
    <text evidence="1">The sequence shown here is derived from an EMBL/GenBank/DDBJ whole genome shotgun (WGS) entry which is preliminary data.</text>
</comment>
<protein>
    <submittedName>
        <fullName evidence="1">Uncharacterized protein</fullName>
    </submittedName>
</protein>
<reference evidence="1 2" key="1">
    <citation type="submission" date="2022-11" db="EMBL/GenBank/DDBJ databases">
        <title>Minimal conservation of predation-associated metabolite biosynthetic gene clusters underscores biosynthetic potential of Myxococcota including descriptions for ten novel species: Archangium lansinium sp. nov., Myxococcus landrumus sp. nov., Nannocystis bai.</title>
        <authorList>
            <person name="Ahearne A."/>
            <person name="Stevens C."/>
            <person name="Dowd S."/>
        </authorList>
    </citation>
    <scope>NUCLEOTIDE SEQUENCE [LARGE SCALE GENOMIC DNA]</scope>
    <source>
        <strain evidence="1 2">BB15-2</strain>
    </source>
</reference>
<dbReference type="Proteomes" id="UP001221686">
    <property type="component" value="Unassembled WGS sequence"/>
</dbReference>